<dbReference type="AlphaFoldDB" id="A0A401GUE7"/>
<reference evidence="2 3" key="1">
    <citation type="journal article" date="2018" name="Sci. Rep.">
        <title>Genome sequence of the cauliflower mushroom Sparassis crispa (Hanabiratake) and its association with beneficial usage.</title>
        <authorList>
            <person name="Kiyama R."/>
            <person name="Furutani Y."/>
            <person name="Kawaguchi K."/>
            <person name="Nakanishi T."/>
        </authorList>
    </citation>
    <scope>NUCLEOTIDE SEQUENCE [LARGE SCALE GENOMIC DNA]</scope>
</reference>
<dbReference type="Proteomes" id="UP000287166">
    <property type="component" value="Unassembled WGS sequence"/>
</dbReference>
<dbReference type="EMBL" id="BFAD01000007">
    <property type="protein sequence ID" value="GBE85354.1"/>
    <property type="molecule type" value="Genomic_DNA"/>
</dbReference>
<dbReference type="InParanoid" id="A0A401GUE7"/>
<evidence type="ECO:0000313" key="2">
    <source>
        <dbReference type="EMBL" id="GBE85354.1"/>
    </source>
</evidence>
<sequence>MEQPELVPEPSPLPDPLVSKSAGRAIGASTSSGTGAAMVKNASMVDVQDEGIREQAFRFYATSGGRLGARTNNRTVIRPGGRPRM</sequence>
<evidence type="ECO:0000256" key="1">
    <source>
        <dbReference type="SAM" id="MobiDB-lite"/>
    </source>
</evidence>
<name>A0A401GUE7_9APHY</name>
<accession>A0A401GUE7</accession>
<protein>
    <submittedName>
        <fullName evidence="2">Uncharacterized protein</fullName>
    </submittedName>
</protein>
<comment type="caution">
    <text evidence="2">The sequence shown here is derived from an EMBL/GenBank/DDBJ whole genome shotgun (WGS) entry which is preliminary data.</text>
</comment>
<dbReference type="GeneID" id="38782271"/>
<gene>
    <name evidence="2" type="ORF">SCP_0705410</name>
</gene>
<keyword evidence="3" id="KW-1185">Reference proteome</keyword>
<proteinExistence type="predicted"/>
<organism evidence="2 3">
    <name type="scientific">Sparassis crispa</name>
    <dbReference type="NCBI Taxonomy" id="139825"/>
    <lineage>
        <taxon>Eukaryota</taxon>
        <taxon>Fungi</taxon>
        <taxon>Dikarya</taxon>
        <taxon>Basidiomycota</taxon>
        <taxon>Agaricomycotina</taxon>
        <taxon>Agaricomycetes</taxon>
        <taxon>Polyporales</taxon>
        <taxon>Sparassidaceae</taxon>
        <taxon>Sparassis</taxon>
    </lineage>
</organism>
<dbReference type="RefSeq" id="XP_027616267.1">
    <property type="nucleotide sequence ID" value="XM_027760466.1"/>
</dbReference>
<evidence type="ECO:0000313" key="3">
    <source>
        <dbReference type="Proteomes" id="UP000287166"/>
    </source>
</evidence>
<feature type="region of interest" description="Disordered" evidence="1">
    <location>
        <begin position="1"/>
        <end position="36"/>
    </location>
</feature>